<dbReference type="PROSITE" id="PS51782">
    <property type="entry name" value="LYSM"/>
    <property type="match status" value="1"/>
</dbReference>
<evidence type="ECO:0000259" key="3">
    <source>
        <dbReference type="PROSITE" id="PS51782"/>
    </source>
</evidence>
<dbReference type="KEGG" id="psul:AU252_18235"/>
<dbReference type="CDD" id="cd00118">
    <property type="entry name" value="LysM"/>
    <property type="match status" value="1"/>
</dbReference>
<dbReference type="InterPro" id="IPR018392">
    <property type="entry name" value="LysM"/>
</dbReference>
<feature type="domain" description="LysM" evidence="3">
    <location>
        <begin position="216"/>
        <end position="273"/>
    </location>
</feature>
<dbReference type="EMBL" id="CP013747">
    <property type="protein sequence ID" value="ALV42854.1"/>
    <property type="molecule type" value="Genomic_DNA"/>
</dbReference>
<accession>A0A0U3GUM9</accession>
<keyword evidence="2" id="KW-1133">Transmembrane helix</keyword>
<keyword evidence="2" id="KW-0472">Membrane</keyword>
<dbReference type="STRING" id="121292.AU252_18235"/>
<evidence type="ECO:0000256" key="2">
    <source>
        <dbReference type="SAM" id="Phobius"/>
    </source>
</evidence>
<sequence length="277" mass="28844">MTAATARGLRADAVMAASILLLGFFLCVAGGGMVGRWQLSTARRQGPDLDDLLGAVAVAAGLAIVAWWIFSMVLASAAAVLGRCGRRRAADRAGKFCPAFMRRLAVAALSVQLLSAPLAHAAVPPAGPAWVPTQEVAVQDVPVHGAAIQAQWSPTSGHRQLPEPEGKNPADTGGQTTETPAAAVRPDWRPSPPVPDPGLLAAQPVRAEQGPPAPLSEVTVLAGDTLWDIASRHLGPSASDVDVALHWPRWYEVNKSRIGESPHVLLPGQILKAPSTA</sequence>
<organism evidence="4">
    <name type="scientific">Pseudarthrobacter sulfonivorans</name>
    <dbReference type="NCBI Taxonomy" id="121292"/>
    <lineage>
        <taxon>Bacteria</taxon>
        <taxon>Bacillati</taxon>
        <taxon>Actinomycetota</taxon>
        <taxon>Actinomycetes</taxon>
        <taxon>Micrococcales</taxon>
        <taxon>Micrococcaceae</taxon>
        <taxon>Pseudarthrobacter</taxon>
    </lineage>
</organism>
<protein>
    <recommendedName>
        <fullName evidence="3">LysM domain-containing protein</fullName>
    </recommendedName>
</protein>
<dbReference type="AlphaFoldDB" id="A0A0U3GUM9"/>
<evidence type="ECO:0000256" key="1">
    <source>
        <dbReference type="SAM" id="MobiDB-lite"/>
    </source>
</evidence>
<proteinExistence type="predicted"/>
<reference evidence="4 5" key="1">
    <citation type="submission" date="2015-12" db="EMBL/GenBank/DDBJ databases">
        <authorList>
            <person name="Shamseldin A."/>
            <person name="Moawad H."/>
            <person name="Abd El-Rahim W.M."/>
            <person name="Sadowsky M.J."/>
        </authorList>
    </citation>
    <scope>NUCLEOTIDE SEQUENCE [LARGE SCALE GENOMIC DNA]</scope>
    <source>
        <strain evidence="4 5">Ar51</strain>
    </source>
</reference>
<name>A0A0U3GUM9_9MICC</name>
<feature type="transmembrane region" description="Helical" evidence="2">
    <location>
        <begin position="52"/>
        <end position="82"/>
    </location>
</feature>
<feature type="transmembrane region" description="Helical" evidence="2">
    <location>
        <begin position="12"/>
        <end position="32"/>
    </location>
</feature>
<gene>
    <name evidence="4" type="ORF">AU252_18235</name>
</gene>
<keyword evidence="2" id="KW-0812">Transmembrane</keyword>
<evidence type="ECO:0000313" key="4">
    <source>
        <dbReference type="EMBL" id="ALV42854.1"/>
    </source>
</evidence>
<evidence type="ECO:0000313" key="5">
    <source>
        <dbReference type="Proteomes" id="UP000065151"/>
    </source>
</evidence>
<feature type="region of interest" description="Disordered" evidence="1">
    <location>
        <begin position="152"/>
        <end position="200"/>
    </location>
</feature>
<dbReference type="RefSeq" id="WP_058931931.1">
    <property type="nucleotide sequence ID" value="NZ_CP013747.1"/>
</dbReference>
<dbReference type="Proteomes" id="UP000065151">
    <property type="component" value="Chromosome"/>
</dbReference>
<dbReference type="InterPro" id="IPR036779">
    <property type="entry name" value="LysM_dom_sf"/>
</dbReference>
<dbReference type="Gene3D" id="3.10.350.10">
    <property type="entry name" value="LysM domain"/>
    <property type="match status" value="1"/>
</dbReference>